<evidence type="ECO:0000256" key="1">
    <source>
        <dbReference type="SAM" id="MobiDB-lite"/>
    </source>
</evidence>
<dbReference type="OrthoDB" id="3389925at2"/>
<feature type="transmembrane region" description="Helical" evidence="2">
    <location>
        <begin position="350"/>
        <end position="372"/>
    </location>
</feature>
<feature type="chain" id="PRO_5022217203" evidence="3">
    <location>
        <begin position="32"/>
        <end position="652"/>
    </location>
</feature>
<dbReference type="EMBL" id="VFOP01000001">
    <property type="protein sequence ID" value="TQL50916.1"/>
    <property type="molecule type" value="Genomic_DNA"/>
</dbReference>
<evidence type="ECO:0000256" key="2">
    <source>
        <dbReference type="SAM" id="Phobius"/>
    </source>
</evidence>
<dbReference type="SUPFAM" id="SSF48619">
    <property type="entry name" value="Phospholipase A2, PLA2"/>
    <property type="match status" value="1"/>
</dbReference>
<feature type="region of interest" description="Disordered" evidence="1">
    <location>
        <begin position="631"/>
        <end position="652"/>
    </location>
</feature>
<evidence type="ECO:0000313" key="7">
    <source>
        <dbReference type="Proteomes" id="UP000319516"/>
    </source>
</evidence>
<feature type="transmembrane region" description="Helical" evidence="2">
    <location>
        <begin position="257"/>
        <end position="278"/>
    </location>
</feature>
<dbReference type="RefSeq" id="WP_141784981.1">
    <property type="nucleotide sequence ID" value="NZ_BAAAIK010000002.1"/>
</dbReference>
<feature type="transmembrane region" description="Helical" evidence="2">
    <location>
        <begin position="223"/>
        <end position="245"/>
    </location>
</feature>
<evidence type="ECO:0000259" key="5">
    <source>
        <dbReference type="Pfam" id="PF15420"/>
    </source>
</evidence>
<evidence type="ECO:0000313" key="6">
    <source>
        <dbReference type="EMBL" id="TQL50916.1"/>
    </source>
</evidence>
<keyword evidence="2" id="KW-1133">Transmembrane helix</keyword>
<accession>A0A542YS42</accession>
<dbReference type="InterPro" id="IPR036444">
    <property type="entry name" value="PLipase_A2_dom_sf"/>
</dbReference>
<evidence type="ECO:0000256" key="3">
    <source>
        <dbReference type="SAM" id="SignalP"/>
    </source>
</evidence>
<dbReference type="GO" id="GO:0004623">
    <property type="term" value="F:phospholipase A2 activity"/>
    <property type="evidence" value="ECO:0007669"/>
    <property type="project" value="InterPro"/>
</dbReference>
<gene>
    <name evidence="6" type="ORF">FB467_2036</name>
</gene>
<feature type="transmembrane region" description="Helical" evidence="2">
    <location>
        <begin position="173"/>
        <end position="194"/>
    </location>
</feature>
<dbReference type="Proteomes" id="UP000319516">
    <property type="component" value="Unassembled WGS sequence"/>
</dbReference>
<proteinExistence type="predicted"/>
<reference evidence="6 7" key="1">
    <citation type="submission" date="2019-06" db="EMBL/GenBank/DDBJ databases">
        <title>Sequencing the genomes of 1000 actinobacteria strains.</title>
        <authorList>
            <person name="Klenk H.-P."/>
        </authorList>
    </citation>
    <scope>NUCLEOTIDE SEQUENCE [LARGE SCALE GENOMIC DNA]</scope>
    <source>
        <strain evidence="6 7">DSM 12335</strain>
    </source>
</reference>
<dbReference type="Pfam" id="PF15420">
    <property type="entry name" value="Abhydrolase_9_N"/>
    <property type="match status" value="1"/>
</dbReference>
<organism evidence="6 7">
    <name type="scientific">Ornithinicoccus hortensis</name>
    <dbReference type="NCBI Taxonomy" id="82346"/>
    <lineage>
        <taxon>Bacteria</taxon>
        <taxon>Bacillati</taxon>
        <taxon>Actinomycetota</taxon>
        <taxon>Actinomycetes</taxon>
        <taxon>Micrococcales</taxon>
        <taxon>Intrasporangiaceae</taxon>
        <taxon>Ornithinicoccus</taxon>
    </lineage>
</organism>
<dbReference type="GO" id="GO:0050482">
    <property type="term" value="P:arachidonate secretion"/>
    <property type="evidence" value="ECO:0007669"/>
    <property type="project" value="InterPro"/>
</dbReference>
<dbReference type="Gene3D" id="1.20.90.10">
    <property type="entry name" value="Phospholipase A2 domain"/>
    <property type="match status" value="1"/>
</dbReference>
<dbReference type="AlphaFoldDB" id="A0A542YS42"/>
<dbReference type="InterPro" id="IPR027788">
    <property type="entry name" value="Alpha/beta-hydrolase_N_dom"/>
</dbReference>
<feature type="domain" description="Alpha/beta-hydrolase catalytic" evidence="4">
    <location>
        <begin position="428"/>
        <end position="572"/>
    </location>
</feature>
<dbReference type="Pfam" id="PF10081">
    <property type="entry name" value="Abhydrolase_9"/>
    <property type="match status" value="1"/>
</dbReference>
<feature type="transmembrane region" description="Helical" evidence="2">
    <location>
        <begin position="309"/>
        <end position="330"/>
    </location>
</feature>
<protein>
    <submittedName>
        <fullName evidence="6">Putative membrane protein</fullName>
    </submittedName>
</protein>
<comment type="caution">
    <text evidence="6">The sequence shown here is derived from an EMBL/GenBank/DDBJ whole genome shotgun (WGS) entry which is preliminary data.</text>
</comment>
<feature type="domain" description="Alpha/beta-hydrolase N-terminal" evidence="5">
    <location>
        <begin position="248"/>
        <end position="378"/>
    </location>
</feature>
<evidence type="ECO:0000259" key="4">
    <source>
        <dbReference type="Pfam" id="PF10081"/>
    </source>
</evidence>
<sequence length="652" mass="66033">MFSRRPHALLLSLLAALTATVLTLVATPAVAGAERTPAGRAVLALASGTGTEALAAVPADFADVMGYHPVLEAGELVRADGDCSSPVPLPPAFEPACRQHDYGYDLLRYAGATGAPLGTWARTSVDGLLRDRLDRLCAGTSSVGSCGPNAQMAATAVELNSLRQGQGVPDESLVTGAALASSALGLLGMTAVVLPDRVVRRLAGGARRLSGGARRLLSRVRRLAGLVRVSPPTVGATVLVTGAVLLSLVPSLLPRPVLVQGPLTGVLVALALLAAWLVGRVRRCVTGGLAHAQLHPHPDPRPGTTRGRWLALSVGVAVVLAGVVCAGLLLADQAGTVGLAAPAPTHWPVVAALAGGTASGLVLLGRGAAWAVTRVRALRVGVRLTALGIGGAVSLAAAPAGGGLLDLLDKDLDPGHVMLQESPVGAGRTYVTYDEESDPEAAAALAADRLVADGGLEREAVVVIVPTGSGWVNQHAVAAFEAQFGAGVATVAVQYDESPSWLSMLTARSTSESSAHAVVAAVADRLSTVPEDQRPALYVAGESLGSLAGQAALADPALADRTCGALWSGVPGGGSLGLAGERSLANADDPVVHLTPGTATSRPEDWGGQVWLPGISYGTTVLDLATSLAPEAGHGHRYGPEQDWTLPTCDAR</sequence>
<dbReference type="InterPro" id="IPR027787">
    <property type="entry name" value="Alpha/beta-hydrolase_catalytic"/>
</dbReference>
<dbReference type="GO" id="GO:0006644">
    <property type="term" value="P:phospholipid metabolic process"/>
    <property type="evidence" value="ECO:0007669"/>
    <property type="project" value="InterPro"/>
</dbReference>
<keyword evidence="3" id="KW-0732">Signal</keyword>
<keyword evidence="2" id="KW-0812">Transmembrane</keyword>
<feature type="transmembrane region" description="Helical" evidence="2">
    <location>
        <begin position="384"/>
        <end position="405"/>
    </location>
</feature>
<keyword evidence="7" id="KW-1185">Reference proteome</keyword>
<feature type="signal peptide" evidence="3">
    <location>
        <begin position="1"/>
        <end position="31"/>
    </location>
</feature>
<keyword evidence="2" id="KW-0472">Membrane</keyword>
<name>A0A542YS42_9MICO</name>